<keyword evidence="1" id="KW-0862">Zinc</keyword>
<dbReference type="PROSITE" id="PS00028">
    <property type="entry name" value="ZINC_FINGER_C2H2_1"/>
    <property type="match status" value="1"/>
</dbReference>
<dbReference type="PROSITE" id="PS50157">
    <property type="entry name" value="ZINC_FINGER_C2H2_2"/>
    <property type="match status" value="1"/>
</dbReference>
<protein>
    <recommendedName>
        <fullName evidence="3">C2H2-type domain-containing protein</fullName>
    </recommendedName>
</protein>
<dbReference type="GO" id="GO:0008270">
    <property type="term" value="F:zinc ion binding"/>
    <property type="evidence" value="ECO:0007669"/>
    <property type="project" value="UniProtKB-KW"/>
</dbReference>
<evidence type="ECO:0000256" key="1">
    <source>
        <dbReference type="PROSITE-ProRule" id="PRU00042"/>
    </source>
</evidence>
<reference evidence="4" key="1">
    <citation type="journal article" date="2017" name="Parasit. Vectors">
        <title>Sialotranscriptomics of Rhipicephalus zambeziensis reveals intricate expression profiles of secretory proteins and suggests tight temporal transcriptional regulation during blood-feeding.</title>
        <authorList>
            <person name="de Castro M.H."/>
            <person name="de Klerk D."/>
            <person name="Pienaar R."/>
            <person name="Rees D.J.G."/>
            <person name="Mans B.J."/>
        </authorList>
    </citation>
    <scope>NUCLEOTIDE SEQUENCE</scope>
    <source>
        <tissue evidence="4">Salivary glands</tissue>
    </source>
</reference>
<dbReference type="InterPro" id="IPR013087">
    <property type="entry name" value="Znf_C2H2_type"/>
</dbReference>
<evidence type="ECO:0000313" key="4">
    <source>
        <dbReference type="EMBL" id="MAA20116.1"/>
    </source>
</evidence>
<keyword evidence="1" id="KW-0479">Metal-binding</keyword>
<evidence type="ECO:0000259" key="3">
    <source>
        <dbReference type="PROSITE" id="PS50157"/>
    </source>
</evidence>
<dbReference type="EMBL" id="GFPF01008970">
    <property type="protein sequence ID" value="MAA20116.1"/>
    <property type="molecule type" value="Transcribed_RNA"/>
</dbReference>
<feature type="region of interest" description="Disordered" evidence="2">
    <location>
        <begin position="14"/>
        <end position="37"/>
    </location>
</feature>
<keyword evidence="1" id="KW-0863">Zinc-finger</keyword>
<name>A0A224YRA9_9ACAR</name>
<proteinExistence type="predicted"/>
<accession>A0A224YRA9</accession>
<feature type="domain" description="C2H2-type" evidence="3">
    <location>
        <begin position="163"/>
        <end position="192"/>
    </location>
</feature>
<dbReference type="AlphaFoldDB" id="A0A224YRA9"/>
<sequence length="194" mass="21935">MAMMFMDTSGVPAIAGPSNYHPDKQQSTPSHGRAAARFKTRKANYVRRPTWICRDCHQRFRNRGDFYRHVLRCVLQAPRCGHDSPTAAPVAASPHEIPVREQQGRPVKRNVPPRLRRGYDLFKEVFGSGSPLEGPAAEHRGRDPLRCRVGHLCKGTRPRGPKLGCSRCEKTFTRVNPLSWHAVLRQHYPGQPAE</sequence>
<evidence type="ECO:0000256" key="2">
    <source>
        <dbReference type="SAM" id="MobiDB-lite"/>
    </source>
</evidence>
<organism evidence="4">
    <name type="scientific">Rhipicephalus zambeziensis</name>
    <dbReference type="NCBI Taxonomy" id="60191"/>
    <lineage>
        <taxon>Eukaryota</taxon>
        <taxon>Metazoa</taxon>
        <taxon>Ecdysozoa</taxon>
        <taxon>Arthropoda</taxon>
        <taxon>Chelicerata</taxon>
        <taxon>Arachnida</taxon>
        <taxon>Acari</taxon>
        <taxon>Parasitiformes</taxon>
        <taxon>Ixodida</taxon>
        <taxon>Ixodoidea</taxon>
        <taxon>Ixodidae</taxon>
        <taxon>Rhipicephalinae</taxon>
        <taxon>Rhipicephalus</taxon>
        <taxon>Rhipicephalus</taxon>
    </lineage>
</organism>